<sequence>MSYGNSNRSSRQAQQGAAERAIVRPRGSAFTYLIFTVSVVFTAAFVFGLVA</sequence>
<accession>A0ABV3WNJ6</accession>
<evidence type="ECO:0000256" key="1">
    <source>
        <dbReference type="SAM" id="MobiDB-lite"/>
    </source>
</evidence>
<keyword evidence="2" id="KW-0812">Transmembrane</keyword>
<name>A0ABV3WNJ6_9HYPH</name>
<evidence type="ECO:0000313" key="4">
    <source>
        <dbReference type="Proteomes" id="UP001559025"/>
    </source>
</evidence>
<feature type="region of interest" description="Disordered" evidence="1">
    <location>
        <begin position="1"/>
        <end position="20"/>
    </location>
</feature>
<organism evidence="3 4">
    <name type="scientific">Neoaquamicrobium sediminum</name>
    <dbReference type="NCBI Taxonomy" id="1849104"/>
    <lineage>
        <taxon>Bacteria</taxon>
        <taxon>Pseudomonadati</taxon>
        <taxon>Pseudomonadota</taxon>
        <taxon>Alphaproteobacteria</taxon>
        <taxon>Hyphomicrobiales</taxon>
        <taxon>Phyllobacteriaceae</taxon>
        <taxon>Neoaquamicrobium</taxon>
    </lineage>
</organism>
<reference evidence="3 4" key="1">
    <citation type="submission" date="2024-01" db="EMBL/GenBank/DDBJ databases">
        <title>New evidence supports the origin of RcGTA from prophage.</title>
        <authorList>
            <person name="Xu Y."/>
            <person name="Liu B."/>
            <person name="Chen F."/>
        </authorList>
    </citation>
    <scope>NUCLEOTIDE SEQUENCE [LARGE SCALE GENOMIC DNA]</scope>
    <source>
        <strain evidence="3 4">CBW1107-2</strain>
    </source>
</reference>
<dbReference type="Proteomes" id="UP001559025">
    <property type="component" value="Unassembled WGS sequence"/>
</dbReference>
<protein>
    <submittedName>
        <fullName evidence="3">Uncharacterized protein</fullName>
    </submittedName>
</protein>
<dbReference type="EMBL" id="JAZHFV010000001">
    <property type="protein sequence ID" value="MEX4006233.1"/>
    <property type="molecule type" value="Genomic_DNA"/>
</dbReference>
<keyword evidence="2" id="KW-0472">Membrane</keyword>
<keyword evidence="2" id="KW-1133">Transmembrane helix</keyword>
<feature type="compositionally biased region" description="Polar residues" evidence="1">
    <location>
        <begin position="1"/>
        <end position="15"/>
    </location>
</feature>
<comment type="caution">
    <text evidence="3">The sequence shown here is derived from an EMBL/GenBank/DDBJ whole genome shotgun (WGS) entry which is preliminary data.</text>
</comment>
<dbReference type="RefSeq" id="WP_368801579.1">
    <property type="nucleotide sequence ID" value="NZ_CBDDTD010000001.1"/>
</dbReference>
<feature type="transmembrane region" description="Helical" evidence="2">
    <location>
        <begin position="29"/>
        <end position="50"/>
    </location>
</feature>
<evidence type="ECO:0000256" key="2">
    <source>
        <dbReference type="SAM" id="Phobius"/>
    </source>
</evidence>
<evidence type="ECO:0000313" key="3">
    <source>
        <dbReference type="EMBL" id="MEX4006233.1"/>
    </source>
</evidence>
<proteinExistence type="predicted"/>
<keyword evidence="4" id="KW-1185">Reference proteome</keyword>
<gene>
    <name evidence="3" type="ORF">V1479_02890</name>
</gene>